<evidence type="ECO:0000313" key="1">
    <source>
        <dbReference type="EMBL" id="GLQ00623.1"/>
    </source>
</evidence>
<dbReference type="Proteomes" id="UP001161423">
    <property type="component" value="Unassembled WGS sequence"/>
</dbReference>
<gene>
    <name evidence="1" type="ORF">GCM10007891_24760</name>
</gene>
<reference evidence="1" key="1">
    <citation type="journal article" date="2014" name="Int. J. Syst. Evol. Microbiol.">
        <title>Complete genome of a new Firmicutes species belonging to the dominant human colonic microbiota ('Ruminococcus bicirculans') reveals two chromosomes and a selective capacity to utilize plant glucans.</title>
        <authorList>
            <consortium name="NISC Comparative Sequencing Program"/>
            <person name="Wegmann U."/>
            <person name="Louis P."/>
            <person name="Goesmann A."/>
            <person name="Henrissat B."/>
            <person name="Duncan S.H."/>
            <person name="Flint H.J."/>
        </authorList>
    </citation>
    <scope>NUCLEOTIDE SEQUENCE</scope>
    <source>
        <strain evidence="1">NBRC 102424</strain>
    </source>
</reference>
<protein>
    <submittedName>
        <fullName evidence="1">Uncharacterized protein</fullName>
    </submittedName>
</protein>
<sequence length="86" mass="10433">MSDNTLSKLLGVNIEIDKSQWVRVHFCYTFMDAETEKRSQTYRSKSVAKREITKWLNKAGHNFCKAYHYDSQEWYRHETYTAYRKL</sequence>
<name>A0ABQ5TWP9_9GAMM</name>
<proteinExistence type="predicted"/>
<comment type="caution">
    <text evidence="1">The sequence shown here is derived from an EMBL/GenBank/DDBJ whole genome shotgun (WGS) entry which is preliminary data.</text>
</comment>
<keyword evidence="2" id="KW-1185">Reference proteome</keyword>
<dbReference type="EMBL" id="BSND01000012">
    <property type="protein sequence ID" value="GLQ00623.1"/>
    <property type="molecule type" value="Genomic_DNA"/>
</dbReference>
<reference evidence="1" key="2">
    <citation type="submission" date="2023-01" db="EMBL/GenBank/DDBJ databases">
        <title>Draft genome sequence of Methylophaga thalassica strain NBRC 102424.</title>
        <authorList>
            <person name="Sun Q."/>
            <person name="Mori K."/>
        </authorList>
    </citation>
    <scope>NUCLEOTIDE SEQUENCE</scope>
    <source>
        <strain evidence="1">NBRC 102424</strain>
    </source>
</reference>
<accession>A0ABQ5TWP9</accession>
<organism evidence="1 2">
    <name type="scientific">Methylophaga thalassica</name>
    <dbReference type="NCBI Taxonomy" id="40223"/>
    <lineage>
        <taxon>Bacteria</taxon>
        <taxon>Pseudomonadati</taxon>
        <taxon>Pseudomonadota</taxon>
        <taxon>Gammaproteobacteria</taxon>
        <taxon>Thiotrichales</taxon>
        <taxon>Piscirickettsiaceae</taxon>
        <taxon>Methylophaga</taxon>
    </lineage>
</organism>
<evidence type="ECO:0000313" key="2">
    <source>
        <dbReference type="Proteomes" id="UP001161423"/>
    </source>
</evidence>
<dbReference type="RefSeq" id="WP_284723529.1">
    <property type="nucleotide sequence ID" value="NZ_BSND01000012.1"/>
</dbReference>